<dbReference type="PIRSF" id="PIRSF000538">
    <property type="entry name" value="GlpK"/>
    <property type="match status" value="1"/>
</dbReference>
<sequence>MTPILALDQGTTSTRGLLLARDGTARILGAARHRQHHPHPGWVEHDPSELLANLRALIDSAGPLAAIGLCNQGESCLAWDARTGAPLSPVIVWQDSRTDAQVAALRQAGHGDWVQSRSGLPLESYFSASKLGWLMQMPEIRAAHAAGHLRLGTTDAFFLRHLTGHCATDPSTASRTGLMDLGRQIWDDELCALFGVPPECLPPIRPTVGPFGRCGGVPVLASITDQQAALFGHGCRVPGQAKITFGTGAFALAVTGRRPDPPPGLLPTIGWDLGDGPVFALDGGVYDAGSAVEWAVQAGLASGLEDFAAFDALPAISRGLVFVPAFSGLAAPHWDREAAPLLIGMGPTTTRRDICQALLEGVALLTADITDLLGRHGALSHPIAIDGGLSRSPYFCRFLASTTGGQVATRRMDEVSALGTAQLCAHALDWRLPDSAAEQTMHDPLDGQASDWRARFAQAVPRARAWHGPRAV</sequence>
<reference evidence="8 9" key="1">
    <citation type="submission" date="2017-01" db="EMBL/GenBank/DDBJ databases">
        <authorList>
            <person name="Mah S.A."/>
            <person name="Swanson W.J."/>
            <person name="Moy G.W."/>
            <person name="Vacquier V.D."/>
        </authorList>
    </citation>
    <scope>NUCLEOTIDE SEQUENCE [LARGE SCALE GENOMIC DNA]</scope>
    <source>
        <strain evidence="8 9">DSM 26375</strain>
    </source>
</reference>
<organism evidence="8 9">
    <name type="scientific">Gemmobacter megaterium</name>
    <dbReference type="NCBI Taxonomy" id="1086013"/>
    <lineage>
        <taxon>Bacteria</taxon>
        <taxon>Pseudomonadati</taxon>
        <taxon>Pseudomonadota</taxon>
        <taxon>Alphaproteobacteria</taxon>
        <taxon>Rhodobacterales</taxon>
        <taxon>Paracoccaceae</taxon>
        <taxon>Gemmobacter</taxon>
    </lineage>
</organism>
<evidence type="ECO:0000259" key="6">
    <source>
        <dbReference type="Pfam" id="PF00370"/>
    </source>
</evidence>
<dbReference type="Pfam" id="PF02782">
    <property type="entry name" value="FGGY_C"/>
    <property type="match status" value="1"/>
</dbReference>
<dbReference type="EMBL" id="FTOT01000003">
    <property type="protein sequence ID" value="SIS94781.1"/>
    <property type="molecule type" value="Genomic_DNA"/>
</dbReference>
<evidence type="ECO:0000256" key="1">
    <source>
        <dbReference type="ARBA" id="ARBA00009156"/>
    </source>
</evidence>
<dbReference type="InterPro" id="IPR043129">
    <property type="entry name" value="ATPase_NBD"/>
</dbReference>
<protein>
    <submittedName>
        <fullName evidence="8">Glycerol kinase</fullName>
    </submittedName>
</protein>
<feature type="domain" description="Carbohydrate kinase FGGY C-terminal" evidence="7">
    <location>
        <begin position="241"/>
        <end position="427"/>
    </location>
</feature>
<dbReference type="GO" id="GO:0005524">
    <property type="term" value="F:ATP binding"/>
    <property type="evidence" value="ECO:0007669"/>
    <property type="project" value="UniProtKB-KW"/>
</dbReference>
<dbReference type="AlphaFoldDB" id="A0A1N7N9B7"/>
<dbReference type="InterPro" id="IPR000577">
    <property type="entry name" value="Carb_kinase_FGGY"/>
</dbReference>
<dbReference type="InterPro" id="IPR018485">
    <property type="entry name" value="FGGY_C"/>
</dbReference>
<keyword evidence="5" id="KW-0067">ATP-binding</keyword>
<proteinExistence type="inferred from homology"/>
<feature type="domain" description="Carbohydrate kinase FGGY N-terminal" evidence="6">
    <location>
        <begin position="4"/>
        <end position="232"/>
    </location>
</feature>
<evidence type="ECO:0000259" key="7">
    <source>
        <dbReference type="Pfam" id="PF02782"/>
    </source>
</evidence>
<dbReference type="PANTHER" id="PTHR10196">
    <property type="entry name" value="SUGAR KINASE"/>
    <property type="match status" value="1"/>
</dbReference>
<comment type="similarity">
    <text evidence="1">Belongs to the FGGY kinase family.</text>
</comment>
<keyword evidence="2" id="KW-0808">Transferase</keyword>
<dbReference type="Pfam" id="PF00370">
    <property type="entry name" value="FGGY_N"/>
    <property type="match status" value="1"/>
</dbReference>
<evidence type="ECO:0000256" key="5">
    <source>
        <dbReference type="ARBA" id="ARBA00022840"/>
    </source>
</evidence>
<keyword evidence="3" id="KW-0547">Nucleotide-binding</keyword>
<evidence type="ECO:0000256" key="2">
    <source>
        <dbReference type="ARBA" id="ARBA00022679"/>
    </source>
</evidence>
<dbReference type="GO" id="GO:0005829">
    <property type="term" value="C:cytosol"/>
    <property type="evidence" value="ECO:0007669"/>
    <property type="project" value="TreeGrafter"/>
</dbReference>
<dbReference type="Gene3D" id="3.30.420.40">
    <property type="match status" value="2"/>
</dbReference>
<dbReference type="Proteomes" id="UP000186141">
    <property type="component" value="Unassembled WGS sequence"/>
</dbReference>
<dbReference type="InterPro" id="IPR018484">
    <property type="entry name" value="FGGY_N"/>
</dbReference>
<dbReference type="SUPFAM" id="SSF53067">
    <property type="entry name" value="Actin-like ATPase domain"/>
    <property type="match status" value="2"/>
</dbReference>
<dbReference type="GO" id="GO:0019563">
    <property type="term" value="P:glycerol catabolic process"/>
    <property type="evidence" value="ECO:0007669"/>
    <property type="project" value="TreeGrafter"/>
</dbReference>
<accession>A0A1N7N9B7</accession>
<dbReference type="PANTHER" id="PTHR10196:SF69">
    <property type="entry name" value="GLYCEROL KINASE"/>
    <property type="match status" value="1"/>
</dbReference>
<dbReference type="OrthoDB" id="9805576at2"/>
<dbReference type="RefSeq" id="WP_076530627.1">
    <property type="nucleotide sequence ID" value="NZ_BMEH01000003.1"/>
</dbReference>
<keyword evidence="4 8" id="KW-0418">Kinase</keyword>
<dbReference type="GO" id="GO:0004370">
    <property type="term" value="F:glycerol kinase activity"/>
    <property type="evidence" value="ECO:0007669"/>
    <property type="project" value="TreeGrafter"/>
</dbReference>
<dbReference type="STRING" id="1086013.SAMN05421774_103205"/>
<evidence type="ECO:0000313" key="9">
    <source>
        <dbReference type="Proteomes" id="UP000186141"/>
    </source>
</evidence>
<evidence type="ECO:0000256" key="4">
    <source>
        <dbReference type="ARBA" id="ARBA00022777"/>
    </source>
</evidence>
<keyword evidence="9" id="KW-1185">Reference proteome</keyword>
<gene>
    <name evidence="8" type="ORF">SAMN05421774_103205</name>
</gene>
<name>A0A1N7N9B7_9RHOB</name>
<evidence type="ECO:0000313" key="8">
    <source>
        <dbReference type="EMBL" id="SIS94781.1"/>
    </source>
</evidence>
<evidence type="ECO:0000256" key="3">
    <source>
        <dbReference type="ARBA" id="ARBA00022741"/>
    </source>
</evidence>